<dbReference type="Gene3D" id="3.90.79.10">
    <property type="entry name" value="Nucleoside Triphosphate Pyrophosphohydrolase"/>
    <property type="match status" value="1"/>
</dbReference>
<proteinExistence type="predicted"/>
<dbReference type="SUPFAM" id="SSF55811">
    <property type="entry name" value="Nudix"/>
    <property type="match status" value="1"/>
</dbReference>
<dbReference type="InterPro" id="IPR015797">
    <property type="entry name" value="NUDIX_hydrolase-like_dom_sf"/>
</dbReference>
<dbReference type="PATRIC" id="fig|69279.3.peg.913"/>
<dbReference type="STRING" id="69279.BG36_18460"/>
<evidence type="ECO:0008006" key="5">
    <source>
        <dbReference type="Google" id="ProtNLM"/>
    </source>
</evidence>
<name>A0A011UVT3_9HYPH</name>
<organism evidence="1 3">
    <name type="scientific">Aquamicrobium defluvii</name>
    <dbReference type="NCBI Taxonomy" id="69279"/>
    <lineage>
        <taxon>Bacteria</taxon>
        <taxon>Pseudomonadati</taxon>
        <taxon>Pseudomonadota</taxon>
        <taxon>Alphaproteobacteria</taxon>
        <taxon>Hyphomicrobiales</taxon>
        <taxon>Phyllobacteriaceae</taxon>
        <taxon>Aquamicrobium</taxon>
    </lineage>
</organism>
<comment type="caution">
    <text evidence="1">The sequence shown here is derived from an EMBL/GenBank/DDBJ whole genome shotgun (WGS) entry which is preliminary data.</text>
</comment>
<dbReference type="EMBL" id="JENY01000004">
    <property type="protein sequence ID" value="EXL09943.1"/>
    <property type="molecule type" value="Genomic_DNA"/>
</dbReference>
<dbReference type="eggNOG" id="COG0494">
    <property type="taxonomic scope" value="Bacteria"/>
</dbReference>
<dbReference type="EMBL" id="SNZF01000001">
    <property type="protein sequence ID" value="TDR38025.1"/>
    <property type="molecule type" value="Genomic_DNA"/>
</dbReference>
<evidence type="ECO:0000313" key="3">
    <source>
        <dbReference type="Proteomes" id="UP000019849"/>
    </source>
</evidence>
<sequence length="237" mass="25939">MSFNLPANVILPVDRIDVRLDPSPHPFERDNADAIAEGWLEHRAGNPALFDGTMVLLSSLTYEGGLLAGVCHEVRYSTFLHWRRHSDTPHAHHAFAHAMPVTSDGALVAIRMAPHTLNAGKVYFAAGSFEPEDFVGGQVDMHRNMAREVTEETGLDLDAAGAEQRHHLISTPGGVVIFRRYRFAETAGELTARIHAHIAADPDPEISEPVVIADAAVRLAGLMAYMPALTDWHFSNP</sequence>
<dbReference type="Proteomes" id="UP000019849">
    <property type="component" value="Unassembled WGS sequence"/>
</dbReference>
<reference evidence="1 3" key="1">
    <citation type="submission" date="2014-02" db="EMBL/GenBank/DDBJ databases">
        <title>Aquamicrobium defluvii Genome sequencing.</title>
        <authorList>
            <person name="Wang X."/>
        </authorList>
    </citation>
    <scope>NUCLEOTIDE SEQUENCE [LARGE SCALE GENOMIC DNA]</scope>
    <source>
        <strain evidence="1 3">W13Z1</strain>
    </source>
</reference>
<keyword evidence="4" id="KW-1185">Reference proteome</keyword>
<dbReference type="OrthoDB" id="9806849at2"/>
<evidence type="ECO:0000313" key="1">
    <source>
        <dbReference type="EMBL" id="EXL09943.1"/>
    </source>
</evidence>
<dbReference type="Proteomes" id="UP000294958">
    <property type="component" value="Unassembled WGS sequence"/>
</dbReference>
<evidence type="ECO:0000313" key="2">
    <source>
        <dbReference type="EMBL" id="TDR38025.1"/>
    </source>
</evidence>
<dbReference type="RefSeq" id="WP_035023921.1">
    <property type="nucleotide sequence ID" value="NZ_KK073879.1"/>
</dbReference>
<protein>
    <recommendedName>
        <fullName evidence="5">NUDIX hydrolase</fullName>
    </recommendedName>
</protein>
<gene>
    <name evidence="1" type="ORF">BG36_18460</name>
    <name evidence="2" type="ORF">DES43_10190</name>
</gene>
<reference evidence="2 4" key="2">
    <citation type="submission" date="2019-03" db="EMBL/GenBank/DDBJ databases">
        <title>Genomic Encyclopedia of Type Strains, Phase IV (KMG-IV): sequencing the most valuable type-strain genomes for metagenomic binning, comparative biology and taxonomic classification.</title>
        <authorList>
            <person name="Goeker M."/>
        </authorList>
    </citation>
    <scope>NUCLEOTIDE SEQUENCE [LARGE SCALE GENOMIC DNA]</scope>
    <source>
        <strain evidence="2 4">DSM 11603</strain>
    </source>
</reference>
<accession>A0A011UVT3</accession>
<evidence type="ECO:0000313" key="4">
    <source>
        <dbReference type="Proteomes" id="UP000294958"/>
    </source>
</evidence>
<dbReference type="HOGENOM" id="CLU_097891_0_0_5"/>
<dbReference type="AlphaFoldDB" id="A0A011UVT3"/>